<dbReference type="InterPro" id="IPR018731">
    <property type="entry name" value="Atg13_N"/>
</dbReference>
<dbReference type="GO" id="GO:0000407">
    <property type="term" value="C:phagophore assembly site"/>
    <property type="evidence" value="ECO:0007669"/>
    <property type="project" value="TreeGrafter"/>
</dbReference>
<proteinExistence type="inferred from homology"/>
<reference evidence="7" key="1">
    <citation type="submission" date="2023-08" db="EMBL/GenBank/DDBJ databases">
        <title>Black Yeasts Isolated from many extreme environments.</title>
        <authorList>
            <person name="Coleine C."/>
            <person name="Stajich J.E."/>
            <person name="Selbmann L."/>
        </authorList>
    </citation>
    <scope>NUCLEOTIDE SEQUENCE</scope>
    <source>
        <strain evidence="7">CCFEE 5401</strain>
    </source>
</reference>
<comment type="caution">
    <text evidence="7">The sequence shown here is derived from an EMBL/GenBank/DDBJ whole genome shotgun (WGS) entry which is preliminary data.</text>
</comment>
<dbReference type="GO" id="GO:0000423">
    <property type="term" value="P:mitophagy"/>
    <property type="evidence" value="ECO:0007669"/>
    <property type="project" value="TreeGrafter"/>
</dbReference>
<dbReference type="GO" id="GO:0005829">
    <property type="term" value="C:cytosol"/>
    <property type="evidence" value="ECO:0007669"/>
    <property type="project" value="TreeGrafter"/>
</dbReference>
<dbReference type="PANTHER" id="PTHR13430:SF4">
    <property type="entry name" value="AUTOPHAGY-RELATED PROTEIN 13"/>
    <property type="match status" value="1"/>
</dbReference>
<feature type="compositionally biased region" description="Low complexity" evidence="5">
    <location>
        <begin position="503"/>
        <end position="517"/>
    </location>
</feature>
<dbReference type="EMBL" id="JAVRRL010000024">
    <property type="protein sequence ID" value="KAK5113344.1"/>
    <property type="molecule type" value="Genomic_DNA"/>
</dbReference>
<dbReference type="Gene3D" id="6.10.140.1900">
    <property type="match status" value="1"/>
</dbReference>
<protein>
    <recommendedName>
        <fullName evidence="2 4">Autophagy-related protein 13</fullName>
    </recommendedName>
</protein>
<accession>A0AAN7TRT4</accession>
<feature type="compositionally biased region" description="Polar residues" evidence="5">
    <location>
        <begin position="612"/>
        <end position="636"/>
    </location>
</feature>
<feature type="region of interest" description="Disordered" evidence="5">
    <location>
        <begin position="255"/>
        <end position="277"/>
    </location>
</feature>
<evidence type="ECO:0000259" key="6">
    <source>
        <dbReference type="Pfam" id="PF10033"/>
    </source>
</evidence>
<feature type="compositionally biased region" description="Polar residues" evidence="5">
    <location>
        <begin position="518"/>
        <end position="559"/>
    </location>
</feature>
<dbReference type="GO" id="GO:0034497">
    <property type="term" value="P:protein localization to phagophore assembly site"/>
    <property type="evidence" value="ECO:0007669"/>
    <property type="project" value="TreeGrafter"/>
</dbReference>
<gene>
    <name evidence="7" type="ORF">LTR62_003443</name>
</gene>
<dbReference type="GO" id="GO:1990316">
    <property type="term" value="C:Atg1/ULK1 kinase complex"/>
    <property type="evidence" value="ECO:0007669"/>
    <property type="project" value="InterPro"/>
</dbReference>
<name>A0AAN7TRT4_9PEZI</name>
<dbReference type="InterPro" id="IPR036570">
    <property type="entry name" value="HORMA_dom_sf"/>
</dbReference>
<dbReference type="Pfam" id="PF10033">
    <property type="entry name" value="ATG13"/>
    <property type="match status" value="1"/>
</dbReference>
<dbReference type="GO" id="GO:0034727">
    <property type="term" value="P:piecemeal microautophagy of the nucleus"/>
    <property type="evidence" value="ECO:0007669"/>
    <property type="project" value="TreeGrafter"/>
</dbReference>
<evidence type="ECO:0000313" key="7">
    <source>
        <dbReference type="EMBL" id="KAK5113344.1"/>
    </source>
</evidence>
<evidence type="ECO:0000256" key="3">
    <source>
        <dbReference type="ARBA" id="ARBA00023006"/>
    </source>
</evidence>
<evidence type="ECO:0000256" key="5">
    <source>
        <dbReference type="SAM" id="MobiDB-lite"/>
    </source>
</evidence>
<feature type="compositionally biased region" description="Polar residues" evidence="5">
    <location>
        <begin position="7"/>
        <end position="17"/>
    </location>
</feature>
<feature type="region of interest" description="Disordered" evidence="5">
    <location>
        <begin position="1"/>
        <end position="23"/>
    </location>
</feature>
<keyword evidence="3 4" id="KW-0072">Autophagy</keyword>
<dbReference type="AlphaFoldDB" id="A0AAN7TRT4"/>
<organism evidence="7 8">
    <name type="scientific">Meristemomyces frigidus</name>
    <dbReference type="NCBI Taxonomy" id="1508187"/>
    <lineage>
        <taxon>Eukaryota</taxon>
        <taxon>Fungi</taxon>
        <taxon>Dikarya</taxon>
        <taxon>Ascomycota</taxon>
        <taxon>Pezizomycotina</taxon>
        <taxon>Dothideomycetes</taxon>
        <taxon>Dothideomycetidae</taxon>
        <taxon>Mycosphaerellales</taxon>
        <taxon>Teratosphaeriaceae</taxon>
        <taxon>Meristemomyces</taxon>
    </lineage>
</organism>
<evidence type="ECO:0000256" key="1">
    <source>
        <dbReference type="ARBA" id="ARBA00005246"/>
    </source>
</evidence>
<feature type="region of interest" description="Disordered" evidence="5">
    <location>
        <begin position="374"/>
        <end position="682"/>
    </location>
</feature>
<feature type="compositionally biased region" description="Basic and acidic residues" evidence="5">
    <location>
        <begin position="571"/>
        <end position="580"/>
    </location>
</feature>
<feature type="domain" description="Autophagy-related protein 13 N-terminal" evidence="6">
    <location>
        <begin position="31"/>
        <end position="298"/>
    </location>
</feature>
<dbReference type="InterPro" id="IPR040182">
    <property type="entry name" value="ATG13"/>
</dbReference>
<evidence type="ECO:0000256" key="4">
    <source>
        <dbReference type="RuleBase" id="RU361214"/>
    </source>
</evidence>
<evidence type="ECO:0000313" key="8">
    <source>
        <dbReference type="Proteomes" id="UP001310890"/>
    </source>
</evidence>
<dbReference type="Gene3D" id="3.30.900.10">
    <property type="entry name" value="HORMA domain"/>
    <property type="match status" value="1"/>
</dbReference>
<feature type="compositionally biased region" description="Low complexity" evidence="5">
    <location>
        <begin position="389"/>
        <end position="398"/>
    </location>
</feature>
<comment type="similarity">
    <text evidence="1 4">Belongs to the ATG13 family. Fungi subfamily.</text>
</comment>
<evidence type="ECO:0000256" key="2">
    <source>
        <dbReference type="ARBA" id="ARBA00013801"/>
    </source>
</evidence>
<dbReference type="PANTHER" id="PTHR13430">
    <property type="match status" value="1"/>
</dbReference>
<feature type="compositionally biased region" description="Polar residues" evidence="5">
    <location>
        <begin position="588"/>
        <end position="598"/>
    </location>
</feature>
<feature type="compositionally biased region" description="Polar residues" evidence="5">
    <location>
        <begin position="433"/>
        <end position="445"/>
    </location>
</feature>
<dbReference type="Proteomes" id="UP001310890">
    <property type="component" value="Unassembled WGS sequence"/>
</dbReference>
<feature type="region of interest" description="Disordered" evidence="5">
    <location>
        <begin position="322"/>
        <end position="356"/>
    </location>
</feature>
<sequence>MAGGGESSRQVQMTSAEGQEKDTTRMNQILQHFHTKAALMICAARANLPKSITRDGALRQDRWFNTVLDDTDVLIDDLQEWRRLDLSTERPPPLIVEVYVDTANLNQNQALVITDDLGKRWDVADALTGSAESSPRPTNRQGGKFCEVVLERWTIELDDVNSAGGGDRGELLPNVYKKGVVLFRSLYAFLRFLPTWKLYRRLGRSSANGGGLRLKYRLKSGDKHSATLSAEDSLSTPLFPSETIKREQHYSDLYDSDYSTHSRSSPLPDGPSRHRFDPLRTPAGPLHIHLAYRPSVDFTVASSEALLSSRFLGLDQGLPALQGGRSLPPQAQHTRQKNAFAAAPPSRTMPREPRGLLGHYGSLGIYKKYMEDDEASTSAPKGSGGEGSEAGSANNNAAVQIGPGSASGPRRPSLDTRSPFKAGSMASSPRGASFTTASIGISPTSTKRDTARSPVTLPPPGSVPVEFKRPSYHPTAKRVSLNTLPQQALRAPPGSLPTETAIASSGSPSPMGAPSVPRFTSSFANRTKRTSSTSQPANAGGSTESSARGSTSDQAASATRSDDDDIADFLKLVESKEVKGMKMLPSGGRQTVDLSKYSNMRDPSGQLADEMSASSLLNHGSTPPSRRLSNVPALSTSSSPRPSHVPHVRSRLSTQSIAEEAAARGPDDEDGDEEPLLFATEF</sequence>